<feature type="chain" id="PRO_5032745132" description="TonB-dependent transporter Oar-like beta-barrel domain-containing protein" evidence="2">
    <location>
        <begin position="25"/>
        <end position="891"/>
    </location>
</feature>
<evidence type="ECO:0000259" key="3">
    <source>
        <dbReference type="Pfam" id="PF25183"/>
    </source>
</evidence>
<feature type="region of interest" description="Disordered" evidence="1">
    <location>
        <begin position="23"/>
        <end position="60"/>
    </location>
</feature>
<feature type="signal peptide" evidence="2">
    <location>
        <begin position="1"/>
        <end position="24"/>
    </location>
</feature>
<name>A0A7S7SGS2_PALFE</name>
<organism evidence="4 5">
    <name type="scientific">Paludibaculum fermentans</name>
    <dbReference type="NCBI Taxonomy" id="1473598"/>
    <lineage>
        <taxon>Bacteria</taxon>
        <taxon>Pseudomonadati</taxon>
        <taxon>Acidobacteriota</taxon>
        <taxon>Terriglobia</taxon>
        <taxon>Bryobacterales</taxon>
        <taxon>Bryobacteraceae</taxon>
        <taxon>Paludibaculum</taxon>
    </lineage>
</organism>
<dbReference type="Proteomes" id="UP000593892">
    <property type="component" value="Chromosome"/>
</dbReference>
<dbReference type="Pfam" id="PF25183">
    <property type="entry name" value="OMP_b-brl_4"/>
    <property type="match status" value="1"/>
</dbReference>
<accession>A0A7S7SGS2</accession>
<dbReference type="AlphaFoldDB" id="A0A7S7SGS2"/>
<gene>
    <name evidence="4" type="ORF">IRI77_20060</name>
</gene>
<evidence type="ECO:0000313" key="5">
    <source>
        <dbReference type="Proteomes" id="UP000593892"/>
    </source>
</evidence>
<proteinExistence type="predicted"/>
<evidence type="ECO:0000256" key="2">
    <source>
        <dbReference type="SAM" id="SignalP"/>
    </source>
</evidence>
<protein>
    <recommendedName>
        <fullName evidence="3">TonB-dependent transporter Oar-like beta-barrel domain-containing protein</fullName>
    </recommendedName>
</protein>
<dbReference type="RefSeq" id="WP_194446802.1">
    <property type="nucleotide sequence ID" value="NZ_CP063849.1"/>
</dbReference>
<sequence>MSRIRTNLPSLLLSLPLLLPAQQAAPKPETPEAAQAATPSNGTAPSAAAAPASAPSPADDTKRVELNLLGKVNSAAGESRRNENVQFNLVDNNALKELNLRLGVVATIVQDFRVDRGYFGSEFGNAPTAVLHVAPARWNGFHGSLYYTHQNSVFSARSFFQVGGVKPARENDYGFRFQVRPWRGGFLQFDGSQDRMRGNVNGNVLVPKPDERTPLATDPAVRALVARFLSAYPTELPNRTDVNARALNTNSPQVINNNNGGIRLDQTLNTRDRLVALYQFTSQHVEAFELVAGQNPNTDTKSHRSRLTWNRTWSPTMVTELSAGFDRIGSLLVPEKNAVGVMVSISGLETLGPQGSIPIDRGNNMFRYAGALRRTDGQHQWYAGFGILRRQFNGVESDAHRGVFSFANDFGRDAITNLRLGIPTQYIVSIGEVNRGFRNWDLQFYAGDNWKVSKTLSLNYGLRYTPAPAPHEVFHRNPVPYSCDCNNFAPEFGFAWKAPGRLGIVRSAYALQYGEIYPVTFQQTRFSPPGSEKIVVPSPNLLDPLGGVTSVGGRPDALGNLYLLAPDLRTPYSHQYNFSWEPELNSNWKLQFGYVGSRSHKLLIMWYLNRGQVVPGIPQTSSTLNQRRADPTHAEIRYVTNGSRGYYDAFRASLFAPRWHGLSMDMQYWFSKAMDLGAAYSNTAYDNDSRISRSQNEHETHADMRGRSSFDQPHAFLWRGSYALPGWNQKPLLKNTLAGWNLAGVVLIKQGTPFTVITADGPGFGNVDGNGNDRPNLVDPSILGRTVGNPDDSRALLPKSAFSFIKPTDPSGNLGRNTFRKGVIHNVNASLWRSWVVTGEKRLTLRAESVNLFNTPQFADPGLDVTNANFAQITNTLNDGRTFRFQLQFGW</sequence>
<reference evidence="4 5" key="1">
    <citation type="submission" date="2020-10" db="EMBL/GenBank/DDBJ databases">
        <title>Complete genome sequence of Paludibaculum fermentans P105T, a facultatively anaerobic acidobacterium capable of dissimilatory Fe(III) reduction.</title>
        <authorList>
            <person name="Dedysh S.N."/>
            <person name="Beletsky A.V."/>
            <person name="Kulichevskaya I.S."/>
            <person name="Mardanov A.V."/>
            <person name="Ravin N.V."/>
        </authorList>
    </citation>
    <scope>NUCLEOTIDE SEQUENCE [LARGE SCALE GENOMIC DNA]</scope>
    <source>
        <strain evidence="4 5">P105</strain>
    </source>
</reference>
<dbReference type="EMBL" id="CP063849">
    <property type="protein sequence ID" value="QOY85132.1"/>
    <property type="molecule type" value="Genomic_DNA"/>
</dbReference>
<dbReference type="InterPro" id="IPR057601">
    <property type="entry name" value="Oar-like_b-barrel"/>
</dbReference>
<dbReference type="SUPFAM" id="SSF56935">
    <property type="entry name" value="Porins"/>
    <property type="match status" value="1"/>
</dbReference>
<feature type="domain" description="TonB-dependent transporter Oar-like beta-barrel" evidence="3">
    <location>
        <begin position="219"/>
        <end position="883"/>
    </location>
</feature>
<keyword evidence="2" id="KW-0732">Signal</keyword>
<keyword evidence="5" id="KW-1185">Reference proteome</keyword>
<evidence type="ECO:0000256" key="1">
    <source>
        <dbReference type="SAM" id="MobiDB-lite"/>
    </source>
</evidence>
<dbReference type="KEGG" id="pfer:IRI77_20060"/>
<feature type="compositionally biased region" description="Low complexity" evidence="1">
    <location>
        <begin position="23"/>
        <end position="58"/>
    </location>
</feature>
<evidence type="ECO:0000313" key="4">
    <source>
        <dbReference type="EMBL" id="QOY85132.1"/>
    </source>
</evidence>